<evidence type="ECO:0000256" key="1">
    <source>
        <dbReference type="SAM" id="Phobius"/>
    </source>
</evidence>
<dbReference type="AlphaFoldDB" id="A0A0U9H770"/>
<keyword evidence="1" id="KW-0472">Membrane</keyword>
<dbReference type="RefSeq" id="WP_058950521.1">
    <property type="nucleotide sequence ID" value="NZ_BBXV01000029.1"/>
</dbReference>
<proteinExistence type="predicted"/>
<dbReference type="Proteomes" id="UP000052946">
    <property type="component" value="Unassembled WGS sequence"/>
</dbReference>
<feature type="transmembrane region" description="Helical" evidence="1">
    <location>
        <begin position="38"/>
        <end position="59"/>
    </location>
</feature>
<sequence length="116" mass="13513">MSYESGYKHEDFTEGKPDYQKITESSSFKNLLAKRKRFVVPLTIIFLVFYFLLPILTSYTTFLNSPAIGDISWAWIFAFAQFIMTWVFCIIYVKKSAHFDKQSDEIIADQLGEGKE</sequence>
<organism evidence="2 3">
    <name type="scientific">Oceanobacillus picturae</name>
    <dbReference type="NCBI Taxonomy" id="171693"/>
    <lineage>
        <taxon>Bacteria</taxon>
        <taxon>Bacillati</taxon>
        <taxon>Bacillota</taxon>
        <taxon>Bacilli</taxon>
        <taxon>Bacillales</taxon>
        <taxon>Bacillaceae</taxon>
        <taxon>Oceanobacillus</taxon>
    </lineage>
</organism>
<dbReference type="OrthoDB" id="2886991at2"/>
<dbReference type="Pfam" id="PF04341">
    <property type="entry name" value="DUF485"/>
    <property type="match status" value="1"/>
</dbReference>
<reference evidence="3" key="1">
    <citation type="submission" date="2015-07" db="EMBL/GenBank/DDBJ databases">
        <title>Draft Genome Sequence of Oceanobacillus picturae Heshi-B3 that Was Isolated from Fermented Rice Bran with Aging Salted Mackerel, Which Was Named Heshiko as Traditional Fermented Seafood in Japan.</title>
        <authorList>
            <person name="Akuzawa S."/>
            <person name="Nakagawa J."/>
            <person name="Kanekatsu T."/>
            <person name="Kanesaki Y."/>
            <person name="Suzuki T."/>
        </authorList>
    </citation>
    <scope>NUCLEOTIDE SEQUENCE [LARGE SCALE GENOMIC DNA]</scope>
    <source>
        <strain evidence="3">Heshi-B3</strain>
    </source>
</reference>
<evidence type="ECO:0000313" key="3">
    <source>
        <dbReference type="Proteomes" id="UP000052946"/>
    </source>
</evidence>
<name>A0A0U9H770_9BACI</name>
<dbReference type="InterPro" id="IPR007436">
    <property type="entry name" value="DUF485"/>
</dbReference>
<reference evidence="2 3" key="2">
    <citation type="journal article" date="2016" name="Genome Announc.">
        <title>Draft Genome Sequence of Oceanobacillus picturae Heshi-B3, Isolated from Fermented Rice Bran in a Traditional Japanese Seafood Dish.</title>
        <authorList>
            <person name="Akuzawa S."/>
            <person name="Nagaoka J."/>
            <person name="Kanekatsu M."/>
            <person name="Kanesaki Y."/>
            <person name="Suzuki T."/>
        </authorList>
    </citation>
    <scope>NUCLEOTIDE SEQUENCE [LARGE SCALE GENOMIC DNA]</scope>
    <source>
        <strain evidence="2 3">Heshi-B3</strain>
    </source>
</reference>
<feature type="transmembrane region" description="Helical" evidence="1">
    <location>
        <begin position="71"/>
        <end position="93"/>
    </location>
</feature>
<dbReference type="EMBL" id="BBXV01000029">
    <property type="protein sequence ID" value="GAQ18542.1"/>
    <property type="molecule type" value="Genomic_DNA"/>
</dbReference>
<keyword evidence="1" id="KW-1133">Transmembrane helix</keyword>
<protein>
    <submittedName>
        <fullName evidence="2">Membrane protein</fullName>
    </submittedName>
</protein>
<keyword evidence="1" id="KW-0812">Transmembrane</keyword>
<evidence type="ECO:0000313" key="2">
    <source>
        <dbReference type="EMBL" id="GAQ18542.1"/>
    </source>
</evidence>
<accession>A0A0U9H770</accession>
<dbReference type="PANTHER" id="PTHR38441:SF1">
    <property type="entry name" value="MEMBRANE PROTEIN"/>
    <property type="match status" value="1"/>
</dbReference>
<gene>
    <name evidence="2" type="ORF">OPHB3_2483</name>
</gene>
<dbReference type="PANTHER" id="PTHR38441">
    <property type="entry name" value="INTEGRAL MEMBRANE PROTEIN-RELATED"/>
    <property type="match status" value="1"/>
</dbReference>
<comment type="caution">
    <text evidence="2">The sequence shown here is derived from an EMBL/GenBank/DDBJ whole genome shotgun (WGS) entry which is preliminary data.</text>
</comment>